<dbReference type="InterPro" id="IPR027417">
    <property type="entry name" value="P-loop_NTPase"/>
</dbReference>
<evidence type="ECO:0000313" key="6">
    <source>
        <dbReference type="Proteomes" id="UP000030655"/>
    </source>
</evidence>
<dbReference type="STRING" id="1288291.A0A059F1K4"/>
<organism evidence="5 6">
    <name type="scientific">Anncaliia algerae PRA339</name>
    <dbReference type="NCBI Taxonomy" id="1288291"/>
    <lineage>
        <taxon>Eukaryota</taxon>
        <taxon>Fungi</taxon>
        <taxon>Fungi incertae sedis</taxon>
        <taxon>Microsporidia</taxon>
        <taxon>Tubulinosematoidea</taxon>
        <taxon>Tubulinosematidae</taxon>
        <taxon>Anncaliia</taxon>
    </lineage>
</organism>
<name>A0A059F1K4_9MICR</name>
<evidence type="ECO:0008006" key="7">
    <source>
        <dbReference type="Google" id="ProtNLM"/>
    </source>
</evidence>
<feature type="binding site" evidence="4">
    <location>
        <position position="46"/>
    </location>
    <ligand>
        <name>Mg(2+)</name>
        <dbReference type="ChEBI" id="CHEBI:18420"/>
    </ligand>
</feature>
<feature type="binding site" evidence="3">
    <location>
        <position position="68"/>
    </location>
    <ligand>
        <name>GTP</name>
        <dbReference type="ChEBI" id="CHEBI:37565"/>
    </ligand>
</feature>
<sequence>MGNIITQLRKPRKIVVLGLQNAGKSTIIQLLKHKYMSVKMLPINPTKGLLVSGLKVNKKNYVLWEMGGYEEIRPFYHCYCLGLSGMIFVIDGSDKNKNNNSIKLLSEVLQDSIIDKCVLLILIHKNIDEDDYTNLKEKVDELLKNRIYNIFHTDIEKEESIINAFDWMNSKIK</sequence>
<evidence type="ECO:0000256" key="1">
    <source>
        <dbReference type="ARBA" id="ARBA00022741"/>
    </source>
</evidence>
<evidence type="ECO:0000256" key="2">
    <source>
        <dbReference type="ARBA" id="ARBA00023134"/>
    </source>
</evidence>
<dbReference type="OrthoDB" id="2011769at2759"/>
<dbReference type="PANTHER" id="PTHR11711">
    <property type="entry name" value="ADP RIBOSYLATION FACTOR-RELATED"/>
    <property type="match status" value="1"/>
</dbReference>
<dbReference type="InterPro" id="IPR024156">
    <property type="entry name" value="Small_GTPase_ARF"/>
</dbReference>
<evidence type="ECO:0000256" key="4">
    <source>
        <dbReference type="PIRSR" id="PIRSR606689-2"/>
    </source>
</evidence>
<reference evidence="5 6" key="2">
    <citation type="submission" date="2014-03" db="EMBL/GenBank/DDBJ databases">
        <title>The Genome Sequence of Anncaliia algerae insect isolate PRA339.</title>
        <authorList>
            <consortium name="The Broad Institute Genome Sequencing Platform"/>
            <consortium name="The Broad Institute Genome Sequencing Center for Infectious Disease"/>
            <person name="Cuomo C."/>
            <person name="Becnel J."/>
            <person name="Sanscrainte N."/>
            <person name="Walker B."/>
            <person name="Young S.K."/>
            <person name="Zeng Q."/>
            <person name="Gargeya S."/>
            <person name="Fitzgerald M."/>
            <person name="Haas B."/>
            <person name="Abouelleil A."/>
            <person name="Alvarado L."/>
            <person name="Arachchi H.M."/>
            <person name="Berlin A.M."/>
            <person name="Chapman S.B."/>
            <person name="Dewar J."/>
            <person name="Goldberg J."/>
            <person name="Griggs A."/>
            <person name="Gujja S."/>
            <person name="Hansen M."/>
            <person name="Howarth C."/>
            <person name="Imamovic A."/>
            <person name="Larimer J."/>
            <person name="McCowan C."/>
            <person name="Murphy C."/>
            <person name="Neiman D."/>
            <person name="Pearson M."/>
            <person name="Priest M."/>
            <person name="Roberts A."/>
            <person name="Saif S."/>
            <person name="Shea T."/>
            <person name="Sisk P."/>
            <person name="Sykes S."/>
            <person name="Wortman J."/>
            <person name="Nusbaum C."/>
            <person name="Birren B."/>
        </authorList>
    </citation>
    <scope>NUCLEOTIDE SEQUENCE [LARGE SCALE GENOMIC DNA]</scope>
    <source>
        <strain evidence="5 6">PRA339</strain>
    </source>
</reference>
<keyword evidence="4" id="KW-0460">Magnesium</keyword>
<dbReference type="SMART" id="SM00177">
    <property type="entry name" value="ARF"/>
    <property type="match status" value="1"/>
</dbReference>
<protein>
    <recommendedName>
        <fullName evidence="7">Small GTP-binding protein domain</fullName>
    </recommendedName>
</protein>
<dbReference type="GO" id="GO:0005525">
    <property type="term" value="F:GTP binding"/>
    <property type="evidence" value="ECO:0007669"/>
    <property type="project" value="UniProtKB-KW"/>
</dbReference>
<keyword evidence="1 3" id="KW-0547">Nucleotide-binding</keyword>
<accession>A0A059F1K4</accession>
<keyword evidence="6" id="KW-1185">Reference proteome</keyword>
<evidence type="ECO:0000256" key="3">
    <source>
        <dbReference type="PIRSR" id="PIRSR606689-1"/>
    </source>
</evidence>
<feature type="binding site" evidence="3">
    <location>
        <begin position="18"/>
        <end position="25"/>
    </location>
    <ligand>
        <name>GTP</name>
        <dbReference type="ChEBI" id="CHEBI:37565"/>
    </ligand>
</feature>
<proteinExistence type="predicted"/>
<dbReference type="GO" id="GO:0046872">
    <property type="term" value="F:metal ion binding"/>
    <property type="evidence" value="ECO:0007669"/>
    <property type="project" value="UniProtKB-KW"/>
</dbReference>
<keyword evidence="2 3" id="KW-0342">GTP-binding</keyword>
<evidence type="ECO:0000313" key="5">
    <source>
        <dbReference type="EMBL" id="KCZ80861.1"/>
    </source>
</evidence>
<dbReference type="SUPFAM" id="SSF52540">
    <property type="entry name" value="P-loop containing nucleoside triphosphate hydrolases"/>
    <property type="match status" value="1"/>
</dbReference>
<dbReference type="EMBL" id="KK365160">
    <property type="protein sequence ID" value="KCZ80861.1"/>
    <property type="molecule type" value="Genomic_DNA"/>
</dbReference>
<dbReference type="Proteomes" id="UP000030655">
    <property type="component" value="Unassembled WGS sequence"/>
</dbReference>
<dbReference type="PROSITE" id="PS51417">
    <property type="entry name" value="ARF"/>
    <property type="match status" value="1"/>
</dbReference>
<dbReference type="AlphaFoldDB" id="A0A059F1K4"/>
<dbReference type="InterPro" id="IPR006689">
    <property type="entry name" value="Small_GTPase_ARF/SAR"/>
</dbReference>
<reference evidence="6" key="1">
    <citation type="submission" date="2013-02" db="EMBL/GenBank/DDBJ databases">
        <authorList>
            <consortium name="The Broad Institute Genome Sequencing Platform"/>
            <person name="Cuomo C."/>
            <person name="Becnel J."/>
            <person name="Sanscrainte N."/>
            <person name="Walker B."/>
            <person name="Young S.K."/>
            <person name="Zeng Q."/>
            <person name="Gargeya S."/>
            <person name="Fitzgerald M."/>
            <person name="Haas B."/>
            <person name="Abouelleil A."/>
            <person name="Alvarado L."/>
            <person name="Arachchi H.M."/>
            <person name="Berlin A.M."/>
            <person name="Chapman S.B."/>
            <person name="Dewar J."/>
            <person name="Goldberg J."/>
            <person name="Griggs A."/>
            <person name="Gujja S."/>
            <person name="Hansen M."/>
            <person name="Howarth C."/>
            <person name="Imamovic A."/>
            <person name="Larimer J."/>
            <person name="McCowan C."/>
            <person name="Murphy C."/>
            <person name="Neiman D."/>
            <person name="Pearson M."/>
            <person name="Priest M."/>
            <person name="Roberts A."/>
            <person name="Saif S."/>
            <person name="Shea T."/>
            <person name="Sisk P."/>
            <person name="Sykes S."/>
            <person name="Wortman J."/>
            <person name="Nusbaum C."/>
            <person name="Birren B."/>
        </authorList>
    </citation>
    <scope>NUCLEOTIDE SEQUENCE [LARGE SCALE GENOMIC DNA]</scope>
    <source>
        <strain evidence="6">PRA339</strain>
    </source>
</reference>
<gene>
    <name evidence="5" type="ORF">H312_01744</name>
</gene>
<dbReference type="Pfam" id="PF00025">
    <property type="entry name" value="Arf"/>
    <property type="match status" value="1"/>
</dbReference>
<keyword evidence="4" id="KW-0479">Metal-binding</keyword>
<dbReference type="Gene3D" id="3.40.50.300">
    <property type="entry name" value="P-loop containing nucleotide triphosphate hydrolases"/>
    <property type="match status" value="1"/>
</dbReference>
<feature type="binding site" evidence="4">
    <location>
        <position position="25"/>
    </location>
    <ligand>
        <name>Mg(2+)</name>
        <dbReference type="ChEBI" id="CHEBI:18420"/>
    </ligand>
</feature>
<dbReference type="HOGENOM" id="CLU_040729_9_3_1"/>
<dbReference type="GO" id="GO:0003924">
    <property type="term" value="F:GTPase activity"/>
    <property type="evidence" value="ECO:0007669"/>
    <property type="project" value="InterPro"/>
</dbReference>
<dbReference type="VEuPathDB" id="MicrosporidiaDB:H312_01744"/>
<dbReference type="PRINTS" id="PR00328">
    <property type="entry name" value="SAR1GTPBP"/>
</dbReference>